<dbReference type="SUPFAM" id="SSF53639">
    <property type="entry name" value="AraD/HMP-PK domain-like"/>
    <property type="match status" value="1"/>
</dbReference>
<dbReference type="RefSeq" id="WP_203798390.1">
    <property type="nucleotide sequence ID" value="NZ_BAAAQE010000018.1"/>
</dbReference>
<dbReference type="InterPro" id="IPR050197">
    <property type="entry name" value="Aldolase_class_II_sugar_metab"/>
</dbReference>
<dbReference type="Proteomes" id="UP000612282">
    <property type="component" value="Unassembled WGS sequence"/>
</dbReference>
<evidence type="ECO:0000256" key="1">
    <source>
        <dbReference type="ARBA" id="ARBA00022723"/>
    </source>
</evidence>
<evidence type="ECO:0000256" key="2">
    <source>
        <dbReference type="ARBA" id="ARBA00023239"/>
    </source>
</evidence>
<evidence type="ECO:0000313" key="5">
    <source>
        <dbReference type="Proteomes" id="UP000612282"/>
    </source>
</evidence>
<dbReference type="InterPro" id="IPR036409">
    <property type="entry name" value="Aldolase_II/adducin_N_sf"/>
</dbReference>
<keyword evidence="5" id="KW-1185">Reference proteome</keyword>
<dbReference type="Pfam" id="PF00596">
    <property type="entry name" value="Aldolase_II"/>
    <property type="match status" value="1"/>
</dbReference>
<keyword evidence="1" id="KW-0479">Metal-binding</keyword>
<dbReference type="Gene3D" id="3.40.225.10">
    <property type="entry name" value="Class II aldolase/adducin N-terminal domain"/>
    <property type="match status" value="1"/>
</dbReference>
<comment type="caution">
    <text evidence="4">The sequence shown here is derived from an EMBL/GenBank/DDBJ whole genome shotgun (WGS) entry which is preliminary data.</text>
</comment>
<dbReference type="EMBL" id="BOMG01000060">
    <property type="protein sequence ID" value="GID56579.1"/>
    <property type="molecule type" value="Genomic_DNA"/>
</dbReference>
<dbReference type="PANTHER" id="PTHR22789:SF0">
    <property type="entry name" value="3-OXO-TETRONATE 4-PHOSPHATE DECARBOXYLASE-RELATED"/>
    <property type="match status" value="1"/>
</dbReference>
<proteinExistence type="predicted"/>
<reference evidence="4 5" key="1">
    <citation type="submission" date="2021-01" db="EMBL/GenBank/DDBJ databases">
        <title>Whole genome shotgun sequence of Actinoplanes couchii NBRC 106145.</title>
        <authorList>
            <person name="Komaki H."/>
            <person name="Tamura T."/>
        </authorList>
    </citation>
    <scope>NUCLEOTIDE SEQUENCE [LARGE SCALE GENOMIC DNA]</scope>
    <source>
        <strain evidence="4 5">NBRC 106145</strain>
    </source>
</reference>
<dbReference type="SMART" id="SM01007">
    <property type="entry name" value="Aldolase_II"/>
    <property type="match status" value="1"/>
</dbReference>
<protein>
    <recommendedName>
        <fullName evidence="3">Class II aldolase/adducin N-terminal domain-containing protein</fullName>
    </recommendedName>
</protein>
<gene>
    <name evidence="4" type="ORF">Aco03nite_049830</name>
</gene>
<dbReference type="PANTHER" id="PTHR22789">
    <property type="entry name" value="FUCULOSE PHOSPHATE ALDOLASE"/>
    <property type="match status" value="1"/>
</dbReference>
<sequence>MSTQWRPDLVSEDLLQLSASLGDPAKDLVILAEGNTSRRHDADSFVVKTSGSYLSRVTAGDFVRTEIEPLMALIDDPASIQQDLSELLDAGEHDGVRRKGSIETLIHAAVHALAPAAYVAHTHPTPLVTLLSSVHAATAFEEWVYSDEAVVVGRPLFVPYAEPGLALGRLFTRCLREALAERPEPPSLILLGNHGIVTRAETAEAAEAITLMALKGARIRIGALSIGGVAGLGSDTVDHYFTRADMTERRRQIAGL</sequence>
<keyword evidence="2" id="KW-0456">Lyase</keyword>
<feature type="domain" description="Class II aldolase/adducin N-terminal" evidence="3">
    <location>
        <begin position="12"/>
        <end position="221"/>
    </location>
</feature>
<organism evidence="4 5">
    <name type="scientific">Actinoplanes couchii</name>
    <dbReference type="NCBI Taxonomy" id="403638"/>
    <lineage>
        <taxon>Bacteria</taxon>
        <taxon>Bacillati</taxon>
        <taxon>Actinomycetota</taxon>
        <taxon>Actinomycetes</taxon>
        <taxon>Micromonosporales</taxon>
        <taxon>Micromonosporaceae</taxon>
        <taxon>Actinoplanes</taxon>
    </lineage>
</organism>
<name>A0ABQ3XDL2_9ACTN</name>
<accession>A0ABQ3XDL2</accession>
<evidence type="ECO:0000313" key="4">
    <source>
        <dbReference type="EMBL" id="GID56579.1"/>
    </source>
</evidence>
<evidence type="ECO:0000259" key="3">
    <source>
        <dbReference type="SMART" id="SM01007"/>
    </source>
</evidence>
<dbReference type="InterPro" id="IPR001303">
    <property type="entry name" value="Aldolase_II/adducin_N"/>
</dbReference>